<dbReference type="GO" id="GO:0032259">
    <property type="term" value="P:methylation"/>
    <property type="evidence" value="ECO:0007669"/>
    <property type="project" value="UniProtKB-KW"/>
</dbReference>
<dbReference type="PANTHER" id="PTHR43591:SF24">
    <property type="entry name" value="2-METHOXY-6-POLYPRENYL-1,4-BENZOQUINOL METHYLASE, MITOCHONDRIAL"/>
    <property type="match status" value="1"/>
</dbReference>
<evidence type="ECO:0000313" key="3">
    <source>
        <dbReference type="Proteomes" id="UP000003706"/>
    </source>
</evidence>
<dbReference type="Pfam" id="PF08241">
    <property type="entry name" value="Methyltransf_11"/>
    <property type="match status" value="1"/>
</dbReference>
<dbReference type="RefSeq" id="WP_007043726.1">
    <property type="nucleotide sequence ID" value="NZ_AGJL01000004.1"/>
</dbReference>
<keyword evidence="2" id="KW-0808">Transferase</keyword>
<dbReference type="InterPro" id="IPR013216">
    <property type="entry name" value="Methyltransf_11"/>
</dbReference>
<reference evidence="2 3" key="1">
    <citation type="submission" date="2011-09" db="EMBL/GenBank/DDBJ databases">
        <title>The draft genome of Methanotorris formicicus Mc-S-70.</title>
        <authorList>
            <consortium name="US DOE Joint Genome Institute (JGI-PGF)"/>
            <person name="Lucas S."/>
            <person name="Han J."/>
            <person name="Lapidus A."/>
            <person name="Cheng J.-F."/>
            <person name="Goodwin L."/>
            <person name="Pitluck S."/>
            <person name="Peters L."/>
            <person name="Land M.L."/>
            <person name="Hauser L."/>
            <person name="Sieprawska-Lupa M."/>
            <person name="Takai K."/>
            <person name="Miyazaki J."/>
            <person name="Whitman W."/>
            <person name="Woyke T.J."/>
        </authorList>
    </citation>
    <scope>NUCLEOTIDE SEQUENCE [LARGE SCALE GENOMIC DNA]</scope>
    <source>
        <strain evidence="2 3">Mc-S-70</strain>
    </source>
</reference>
<dbReference type="PANTHER" id="PTHR43591">
    <property type="entry name" value="METHYLTRANSFERASE"/>
    <property type="match status" value="1"/>
</dbReference>
<organism evidence="2 3">
    <name type="scientific">Methanotorris formicicus Mc-S-70</name>
    <dbReference type="NCBI Taxonomy" id="647171"/>
    <lineage>
        <taxon>Archaea</taxon>
        <taxon>Methanobacteriati</taxon>
        <taxon>Methanobacteriota</taxon>
        <taxon>Methanomada group</taxon>
        <taxon>Methanococci</taxon>
        <taxon>Methanococcales</taxon>
        <taxon>Methanocaldococcaceae</taxon>
        <taxon>Methanotorris</taxon>
    </lineage>
</organism>
<gene>
    <name evidence="2" type="ORF">MetfoDRAFT_0280</name>
</gene>
<dbReference type="InterPro" id="IPR029063">
    <property type="entry name" value="SAM-dependent_MTases_sf"/>
</dbReference>
<dbReference type="STRING" id="647171.MetfoDRAFT_0280"/>
<keyword evidence="3" id="KW-1185">Reference proteome</keyword>
<comment type="caution">
    <text evidence="2">The sequence shown here is derived from an EMBL/GenBank/DDBJ whole genome shotgun (WGS) entry which is preliminary data.</text>
</comment>
<feature type="domain" description="Methyltransferase type 11" evidence="1">
    <location>
        <begin position="40"/>
        <end position="135"/>
    </location>
</feature>
<proteinExistence type="predicted"/>
<protein>
    <submittedName>
        <fullName evidence="2">Methyltransferase type 11</fullName>
    </submittedName>
</protein>
<sequence>MKDDYKDFDEIVRNIFAPIYPVIAKQIVERTNIKDGICIDLGTGTGALARGIAKITNLKVYALDISEDMLKLTEKYTKEEKLDGKIIPILGDVHNMPFKDNFADLIISRGSMFFWEDKVKAFKEIYRVLKPEGMAHIGGGFGNKELKEKIFAEMRKRNPNWDNEVKSRMGNHNKELLKEILNKAGIPNYKIINNDSGLWILIKKE</sequence>
<dbReference type="Proteomes" id="UP000003706">
    <property type="component" value="Unassembled WGS sequence"/>
</dbReference>
<dbReference type="Gene3D" id="3.40.50.150">
    <property type="entry name" value="Vaccinia Virus protein VP39"/>
    <property type="match status" value="1"/>
</dbReference>
<evidence type="ECO:0000259" key="1">
    <source>
        <dbReference type="Pfam" id="PF08241"/>
    </source>
</evidence>
<accession>H1KWV7</accession>
<dbReference type="EMBL" id="AGJL01000004">
    <property type="protein sequence ID" value="EHP89090.1"/>
    <property type="molecule type" value="Genomic_DNA"/>
</dbReference>
<name>H1KWV7_9EURY</name>
<dbReference type="PATRIC" id="fig|647171.4.peg.277"/>
<dbReference type="OrthoDB" id="1018at2157"/>
<dbReference type="GO" id="GO:0008757">
    <property type="term" value="F:S-adenosylmethionine-dependent methyltransferase activity"/>
    <property type="evidence" value="ECO:0007669"/>
    <property type="project" value="InterPro"/>
</dbReference>
<keyword evidence="2" id="KW-0489">Methyltransferase</keyword>
<evidence type="ECO:0000313" key="2">
    <source>
        <dbReference type="EMBL" id="EHP89090.1"/>
    </source>
</evidence>
<dbReference type="SUPFAM" id="SSF53335">
    <property type="entry name" value="S-adenosyl-L-methionine-dependent methyltransferases"/>
    <property type="match status" value="1"/>
</dbReference>
<dbReference type="AlphaFoldDB" id="H1KWV7"/>
<dbReference type="CDD" id="cd02440">
    <property type="entry name" value="AdoMet_MTases"/>
    <property type="match status" value="1"/>
</dbReference>